<comment type="similarity">
    <text evidence="1">Belongs to the FAD-binding oxidoreductase/transferase type 4 family.</text>
</comment>
<dbReference type="Gene3D" id="3.30.70.2190">
    <property type="match status" value="1"/>
</dbReference>
<evidence type="ECO:0000256" key="1">
    <source>
        <dbReference type="ARBA" id="ARBA00008000"/>
    </source>
</evidence>
<dbReference type="Gene3D" id="3.30.465.10">
    <property type="match status" value="1"/>
</dbReference>
<evidence type="ECO:0000256" key="3">
    <source>
        <dbReference type="ARBA" id="ARBA00022827"/>
    </source>
</evidence>
<dbReference type="InterPro" id="IPR004113">
    <property type="entry name" value="FAD-bd_oxidored_4_C"/>
</dbReference>
<evidence type="ECO:0000313" key="5">
    <source>
        <dbReference type="EMBL" id="SHJ27989.1"/>
    </source>
</evidence>
<dbReference type="PROSITE" id="PS51387">
    <property type="entry name" value="FAD_PCMH"/>
    <property type="match status" value="1"/>
</dbReference>
<dbReference type="Gene3D" id="3.30.43.10">
    <property type="entry name" value="Uridine Diphospho-n-acetylenolpyruvylglucosamine Reductase, domain 2"/>
    <property type="match status" value="1"/>
</dbReference>
<comment type="caution">
    <text evidence="5">The sequence shown here is derived from an EMBL/GenBank/DDBJ whole genome shotgun (WGS) entry which is preliminary data.</text>
</comment>
<keyword evidence="3" id="KW-0274">FAD</keyword>
<dbReference type="Pfam" id="PF02913">
    <property type="entry name" value="FAD-oxidase_C"/>
    <property type="match status" value="1"/>
</dbReference>
<dbReference type="InterPro" id="IPR016167">
    <property type="entry name" value="FAD-bd_PCMH_sub1"/>
</dbReference>
<gene>
    <name evidence="5" type="ORF">SAMN02745911_2262</name>
</gene>
<dbReference type="SUPFAM" id="SSF55103">
    <property type="entry name" value="FAD-linked oxidases, C-terminal domain"/>
    <property type="match status" value="1"/>
</dbReference>
<protein>
    <submittedName>
        <fullName evidence="5">4-phosphoerythronate dehydrogenase (FAD-dependent)</fullName>
    </submittedName>
</protein>
<evidence type="ECO:0000313" key="6">
    <source>
        <dbReference type="Proteomes" id="UP000184290"/>
    </source>
</evidence>
<dbReference type="PANTHER" id="PTHR43716">
    <property type="entry name" value="D-2-HYDROXYGLUTARATE DEHYDROGENASE, MITOCHONDRIAL"/>
    <property type="match status" value="1"/>
</dbReference>
<organism evidence="5 6">
    <name type="scientific">Aureimonas altamirensis DSM 21988</name>
    <dbReference type="NCBI Taxonomy" id="1121026"/>
    <lineage>
        <taxon>Bacteria</taxon>
        <taxon>Pseudomonadati</taxon>
        <taxon>Pseudomonadota</taxon>
        <taxon>Alphaproteobacteria</taxon>
        <taxon>Hyphomicrobiales</taxon>
        <taxon>Aurantimonadaceae</taxon>
        <taxon>Aureimonas</taxon>
    </lineage>
</organism>
<accession>A0ABY1IK12</accession>
<dbReference type="InterPro" id="IPR051264">
    <property type="entry name" value="FAD-oxidored/transferase_4"/>
</dbReference>
<feature type="domain" description="FAD-binding PCMH-type" evidence="4">
    <location>
        <begin position="45"/>
        <end position="225"/>
    </location>
</feature>
<dbReference type="Gene3D" id="3.30.70.2740">
    <property type="match status" value="1"/>
</dbReference>
<evidence type="ECO:0000256" key="2">
    <source>
        <dbReference type="ARBA" id="ARBA00022630"/>
    </source>
</evidence>
<dbReference type="SUPFAM" id="SSF56176">
    <property type="entry name" value="FAD-binding/transporter-associated domain-like"/>
    <property type="match status" value="1"/>
</dbReference>
<sequence>MDTPITAKALPDALIERFSAIVGAANALTEADRIAPYIREERDLFAGSTRLVLRPGTVDEVSAIMALAQETGTPIVPQGGNTGLVGAQSPRSEAEVVLSLSRLDRIRDVDPAGRTMVVEAGVVLQRAQEAAAEAGLLFPLSLGSEGSCEIGGNLASNAGGTNVLAYGNARELCLGIEAVLPGGEIFHGLRRLKKDNRGYDLKDLLIGSEGTLAIITAAVLKLFPRPAGREVAYVGLPSPEAALGLLKLAEGRAGGQLTAFELMPRIGMEFTIRHTQGARDPLAGPHAWYVLMEISSGRSAEDARETMEHILEAAFEDGTVEDAAIAQSLSDAADFWRMREEMSWAQKPEGGSIKHDVSVPVALVPQFLAEAGAAVEAAMPGARIVSFGHMGDGNIHYNISQPVGADREAFLARWGEMNTIVHGIVADLGGSFSAEHGIGQLKRAELARTKAGLEMGLMHGIKQVFDPKGIMNPGKLL</sequence>
<keyword evidence="2" id="KW-0285">Flavoprotein</keyword>
<name>A0ABY1IK12_9HYPH</name>
<dbReference type="Proteomes" id="UP000184290">
    <property type="component" value="Unassembled WGS sequence"/>
</dbReference>
<evidence type="ECO:0000259" key="4">
    <source>
        <dbReference type="PROSITE" id="PS51387"/>
    </source>
</evidence>
<dbReference type="InterPro" id="IPR016171">
    <property type="entry name" value="Vanillyl_alc_oxidase_C-sub2"/>
</dbReference>
<proteinExistence type="inferred from homology"/>
<dbReference type="InterPro" id="IPR016169">
    <property type="entry name" value="FAD-bd_PCMH_sub2"/>
</dbReference>
<dbReference type="InterPro" id="IPR016164">
    <property type="entry name" value="FAD-linked_Oxase-like_C"/>
</dbReference>
<dbReference type="PANTHER" id="PTHR43716:SF2">
    <property type="entry name" value="BLL6224 PROTEIN"/>
    <property type="match status" value="1"/>
</dbReference>
<dbReference type="InterPro" id="IPR036318">
    <property type="entry name" value="FAD-bd_PCMH-like_sf"/>
</dbReference>
<keyword evidence="6" id="KW-1185">Reference proteome</keyword>
<dbReference type="Pfam" id="PF01565">
    <property type="entry name" value="FAD_binding_4"/>
    <property type="match status" value="1"/>
</dbReference>
<dbReference type="EMBL" id="FQZC01000002">
    <property type="protein sequence ID" value="SHJ27989.1"/>
    <property type="molecule type" value="Genomic_DNA"/>
</dbReference>
<dbReference type="InterPro" id="IPR016166">
    <property type="entry name" value="FAD-bd_PCMH"/>
</dbReference>
<dbReference type="InterPro" id="IPR006094">
    <property type="entry name" value="Oxid_FAD_bind_N"/>
</dbReference>
<reference evidence="5 6" key="1">
    <citation type="submission" date="2016-11" db="EMBL/GenBank/DDBJ databases">
        <authorList>
            <person name="Varghese N."/>
            <person name="Submissions S."/>
        </authorList>
    </citation>
    <scope>NUCLEOTIDE SEQUENCE [LARGE SCALE GENOMIC DNA]</scope>
    <source>
        <strain evidence="5 6">DSM 21988</strain>
    </source>
</reference>
<dbReference type="Gene3D" id="1.10.45.10">
    <property type="entry name" value="Vanillyl-alcohol Oxidase, Chain A, domain 4"/>
    <property type="match status" value="1"/>
</dbReference>